<sequence length="231" mass="25114">MSDYVFAPQATPSLPVAGESARFPIRRVFCVGRNYSEHAREMGHDPDREPPFFFMKPADAVVPASGVVAYPPLTEDLHHEVELVVAIGEGGKNIEPNHALAHVWGYGVGLDLTRRDIQAQAKKLGRPWDWAKGFDESAPCTALHRASSLGHPQRGAIWLKVNEVERQRGDLADQIWSVPEVISHLSRSVALRAGDLIFTGTPAGVGALLPGDRISAGIDGLDTFELSIGQR</sequence>
<organism evidence="4 5">
    <name type="scientific">Pseudomonas asplenii</name>
    <dbReference type="NCBI Taxonomy" id="53407"/>
    <lineage>
        <taxon>Bacteria</taxon>
        <taxon>Pseudomonadati</taxon>
        <taxon>Pseudomonadota</taxon>
        <taxon>Gammaproteobacteria</taxon>
        <taxon>Pseudomonadales</taxon>
        <taxon>Pseudomonadaceae</taxon>
        <taxon>Pseudomonas</taxon>
    </lineage>
</organism>
<evidence type="ECO:0000256" key="1">
    <source>
        <dbReference type="ARBA" id="ARBA00010715"/>
    </source>
</evidence>
<dbReference type="GO" id="GO:0046872">
    <property type="term" value="F:metal ion binding"/>
    <property type="evidence" value="ECO:0007669"/>
    <property type="project" value="UniProtKB-KW"/>
</dbReference>
<accession>A0A1H1YRK1</accession>
<keyword evidence="4" id="KW-0670">Pyruvate</keyword>
<dbReference type="InterPro" id="IPR036663">
    <property type="entry name" value="Fumarylacetoacetase_C_sf"/>
</dbReference>
<dbReference type="EMBL" id="LT629777">
    <property type="protein sequence ID" value="SDT24054.1"/>
    <property type="molecule type" value="Genomic_DNA"/>
</dbReference>
<dbReference type="AlphaFoldDB" id="A0A1H1YRK1"/>
<gene>
    <name evidence="4" type="ORF">SAMN05216598_4588</name>
</gene>
<evidence type="ECO:0000313" key="4">
    <source>
        <dbReference type="EMBL" id="SDT24054.1"/>
    </source>
</evidence>
<dbReference type="InterPro" id="IPR011234">
    <property type="entry name" value="Fumarylacetoacetase-like_C"/>
</dbReference>
<dbReference type="PANTHER" id="PTHR11820:SF90">
    <property type="entry name" value="FLUTATHIONE S-TRANSFERASE"/>
    <property type="match status" value="1"/>
</dbReference>
<evidence type="ECO:0000259" key="3">
    <source>
        <dbReference type="Pfam" id="PF01557"/>
    </source>
</evidence>
<comment type="similarity">
    <text evidence="1">Belongs to the hydratase/decarboxylase family.</text>
</comment>
<feature type="domain" description="Fumarylacetoacetase-like C-terminal" evidence="3">
    <location>
        <begin position="28"/>
        <end position="224"/>
    </location>
</feature>
<dbReference type="Pfam" id="PF01557">
    <property type="entry name" value="FAA_hydrolase"/>
    <property type="match status" value="1"/>
</dbReference>
<proteinExistence type="inferred from homology"/>
<dbReference type="Gene3D" id="3.90.850.10">
    <property type="entry name" value="Fumarylacetoacetase-like, C-terminal domain"/>
    <property type="match status" value="1"/>
</dbReference>
<keyword evidence="4" id="KW-0378">Hydrolase</keyword>
<dbReference type="Proteomes" id="UP000199524">
    <property type="component" value="Chromosome I"/>
</dbReference>
<protein>
    <submittedName>
        <fullName evidence="4">Fumarylpyruvate hydrolase</fullName>
    </submittedName>
</protein>
<name>A0A1H1YRK1_9PSED</name>
<dbReference type="RefSeq" id="WP_090209113.1">
    <property type="nucleotide sequence ID" value="NZ_LT629777.1"/>
</dbReference>
<dbReference type="GeneID" id="300209472"/>
<dbReference type="GO" id="GO:0018773">
    <property type="term" value="F:acetylpyruvate hydrolase activity"/>
    <property type="evidence" value="ECO:0007669"/>
    <property type="project" value="TreeGrafter"/>
</dbReference>
<dbReference type="SUPFAM" id="SSF56529">
    <property type="entry name" value="FAH"/>
    <property type="match status" value="1"/>
</dbReference>
<keyword evidence="5" id="KW-1185">Reference proteome</keyword>
<dbReference type="PANTHER" id="PTHR11820">
    <property type="entry name" value="ACYLPYRUVASE"/>
    <property type="match status" value="1"/>
</dbReference>
<keyword evidence="2" id="KW-0479">Metal-binding</keyword>
<evidence type="ECO:0000256" key="2">
    <source>
        <dbReference type="ARBA" id="ARBA00022723"/>
    </source>
</evidence>
<evidence type="ECO:0000313" key="5">
    <source>
        <dbReference type="Proteomes" id="UP000199524"/>
    </source>
</evidence>
<reference evidence="5" key="1">
    <citation type="submission" date="2016-10" db="EMBL/GenBank/DDBJ databases">
        <authorList>
            <person name="Varghese N."/>
            <person name="Submissions S."/>
        </authorList>
    </citation>
    <scope>NUCLEOTIDE SEQUENCE [LARGE SCALE GENOMIC DNA]</scope>
    <source>
        <strain evidence="5">ATCC 23835</strain>
    </source>
</reference>